<evidence type="ECO:0000256" key="1">
    <source>
        <dbReference type="ARBA" id="ARBA00023239"/>
    </source>
</evidence>
<dbReference type="RefSeq" id="WP_121852597.1">
    <property type="nucleotide sequence ID" value="NZ_CP037952.1"/>
</dbReference>
<dbReference type="SMART" id="SM00858">
    <property type="entry name" value="SAF"/>
    <property type="match status" value="1"/>
</dbReference>
<feature type="region of interest" description="Disordered" evidence="2">
    <location>
        <begin position="87"/>
        <end position="113"/>
    </location>
</feature>
<dbReference type="OrthoDB" id="9804574at2"/>
<keyword evidence="5" id="KW-1185">Reference proteome</keyword>
<keyword evidence="1" id="KW-0456">Lyase</keyword>
<dbReference type="InterPro" id="IPR044144">
    <property type="entry name" value="SAF_UxaA/GarD"/>
</dbReference>
<proteinExistence type="predicted"/>
<protein>
    <submittedName>
        <fullName evidence="4">Altronate hydrolase</fullName>
    </submittedName>
</protein>
<reference evidence="4 5" key="1">
    <citation type="submission" date="2018-09" db="EMBL/GenBank/DDBJ databases">
        <title>Phylogeny of the Shewanellaceae, and recommendation for two new genera, Pseudoshewanella and Parashewanella.</title>
        <authorList>
            <person name="Wang G."/>
        </authorList>
    </citation>
    <scope>NUCLEOTIDE SEQUENCE [LARGE SCALE GENOMIC DNA]</scope>
    <source>
        <strain evidence="4 5">KCTC 22492</strain>
    </source>
</reference>
<dbReference type="GO" id="GO:0019698">
    <property type="term" value="P:D-galacturonate catabolic process"/>
    <property type="evidence" value="ECO:0007669"/>
    <property type="project" value="TreeGrafter"/>
</dbReference>
<dbReference type="GO" id="GO:0016829">
    <property type="term" value="F:lyase activity"/>
    <property type="evidence" value="ECO:0007669"/>
    <property type="project" value="UniProtKB-KW"/>
</dbReference>
<dbReference type="AlphaFoldDB" id="A0A3A6TQY2"/>
<dbReference type="PANTHER" id="PTHR30536">
    <property type="entry name" value="ALTRONATE/GALACTARATE DEHYDRATASE"/>
    <property type="match status" value="1"/>
</dbReference>
<evidence type="ECO:0000259" key="3">
    <source>
        <dbReference type="SMART" id="SM00858"/>
    </source>
</evidence>
<dbReference type="Gene3D" id="2.30.130.110">
    <property type="match status" value="1"/>
</dbReference>
<organism evidence="4 5">
    <name type="scientific">Parashewanella spongiae</name>
    <dbReference type="NCBI Taxonomy" id="342950"/>
    <lineage>
        <taxon>Bacteria</taxon>
        <taxon>Pseudomonadati</taxon>
        <taxon>Pseudomonadota</taxon>
        <taxon>Gammaproteobacteria</taxon>
        <taxon>Alteromonadales</taxon>
        <taxon>Shewanellaceae</taxon>
        <taxon>Parashewanella</taxon>
    </lineage>
</organism>
<accession>A0A3A6TQY2</accession>
<feature type="domain" description="SAF" evidence="3">
    <location>
        <begin position="17"/>
        <end position="88"/>
    </location>
</feature>
<evidence type="ECO:0000313" key="4">
    <source>
        <dbReference type="EMBL" id="RJY18437.1"/>
    </source>
</evidence>
<dbReference type="EMBL" id="QYYH01000022">
    <property type="protein sequence ID" value="RJY18437.1"/>
    <property type="molecule type" value="Genomic_DNA"/>
</dbReference>
<dbReference type="InterPro" id="IPR052172">
    <property type="entry name" value="UxaA_altronate/galactarate_dh"/>
</dbReference>
<sequence length="113" mass="12786">MPENKSKNQLLLLHKNDNILICCRNIRPQQQVQIDSEKVSLTQHIEIGHKVARVDIKKNQKIYKYGVAIGSALEHINRGEHVHLHNMKSDYIPSHTRAGLTSESNNSKGAANE</sequence>
<dbReference type="PANTHER" id="PTHR30536:SF5">
    <property type="entry name" value="ALTRONATE DEHYDRATASE"/>
    <property type="match status" value="1"/>
</dbReference>
<dbReference type="Proteomes" id="UP000273022">
    <property type="component" value="Unassembled WGS sequence"/>
</dbReference>
<name>A0A3A6TQY2_9GAMM</name>
<evidence type="ECO:0000313" key="5">
    <source>
        <dbReference type="Proteomes" id="UP000273022"/>
    </source>
</evidence>
<dbReference type="InterPro" id="IPR013974">
    <property type="entry name" value="SAF"/>
</dbReference>
<keyword evidence="4" id="KW-0378">Hydrolase</keyword>
<dbReference type="CDD" id="cd11613">
    <property type="entry name" value="SAF_AH_GD"/>
    <property type="match status" value="1"/>
</dbReference>
<gene>
    <name evidence="4" type="ORF">D5R81_05225</name>
</gene>
<dbReference type="GO" id="GO:0016787">
    <property type="term" value="F:hydrolase activity"/>
    <property type="evidence" value="ECO:0007669"/>
    <property type="project" value="UniProtKB-KW"/>
</dbReference>
<feature type="compositionally biased region" description="Polar residues" evidence="2">
    <location>
        <begin position="99"/>
        <end position="113"/>
    </location>
</feature>
<comment type="caution">
    <text evidence="4">The sequence shown here is derived from an EMBL/GenBank/DDBJ whole genome shotgun (WGS) entry which is preliminary data.</text>
</comment>
<evidence type="ECO:0000256" key="2">
    <source>
        <dbReference type="SAM" id="MobiDB-lite"/>
    </source>
</evidence>